<comment type="caution">
    <text evidence="1">The sequence shown here is derived from an EMBL/GenBank/DDBJ whole genome shotgun (WGS) entry which is preliminary data.</text>
</comment>
<name>A0ACB9PY50_BAUVA</name>
<sequence length="179" mass="19827">MGSEDQSFALTLDCKSLGLKKKVFTRLRFYWHDTLSGSNPTSVTVFKYPQNSTEAYAFGFENIFDNPITQGPEPSSKLLGRSQGFYFAASKGPMSLFSAMNVVFTEGKYNGSTITILGRNPITSGTIRELPVIGGNGVLRFAIGYAQISTYWFDNATKDAIVEYNVYVKHYGHKALDDV</sequence>
<accession>A0ACB9PY50</accession>
<dbReference type="EMBL" id="CM039427">
    <property type="protein sequence ID" value="KAI4353468.1"/>
    <property type="molecule type" value="Genomic_DNA"/>
</dbReference>
<gene>
    <name evidence="1" type="ORF">L6164_002416</name>
</gene>
<reference evidence="1 2" key="1">
    <citation type="journal article" date="2022" name="DNA Res.">
        <title>Chromosomal-level genome assembly of the orchid tree Bauhinia variegata (Leguminosae; Cercidoideae) supports the allotetraploid origin hypothesis of Bauhinia.</title>
        <authorList>
            <person name="Zhong Y."/>
            <person name="Chen Y."/>
            <person name="Zheng D."/>
            <person name="Pang J."/>
            <person name="Liu Y."/>
            <person name="Luo S."/>
            <person name="Meng S."/>
            <person name="Qian L."/>
            <person name="Wei D."/>
            <person name="Dai S."/>
            <person name="Zhou R."/>
        </authorList>
    </citation>
    <scope>NUCLEOTIDE SEQUENCE [LARGE SCALE GENOMIC DNA]</scope>
    <source>
        <strain evidence="1">BV-YZ2020</strain>
    </source>
</reference>
<organism evidence="1 2">
    <name type="scientific">Bauhinia variegata</name>
    <name type="common">Purple orchid tree</name>
    <name type="synonym">Phanera variegata</name>
    <dbReference type="NCBI Taxonomy" id="167791"/>
    <lineage>
        <taxon>Eukaryota</taxon>
        <taxon>Viridiplantae</taxon>
        <taxon>Streptophyta</taxon>
        <taxon>Embryophyta</taxon>
        <taxon>Tracheophyta</taxon>
        <taxon>Spermatophyta</taxon>
        <taxon>Magnoliopsida</taxon>
        <taxon>eudicotyledons</taxon>
        <taxon>Gunneridae</taxon>
        <taxon>Pentapetalae</taxon>
        <taxon>rosids</taxon>
        <taxon>fabids</taxon>
        <taxon>Fabales</taxon>
        <taxon>Fabaceae</taxon>
        <taxon>Cercidoideae</taxon>
        <taxon>Cercideae</taxon>
        <taxon>Bauhiniinae</taxon>
        <taxon>Bauhinia</taxon>
    </lineage>
</organism>
<protein>
    <submittedName>
        <fullName evidence="1">Uncharacterized protein</fullName>
    </submittedName>
</protein>
<proteinExistence type="predicted"/>
<keyword evidence="2" id="KW-1185">Reference proteome</keyword>
<evidence type="ECO:0000313" key="2">
    <source>
        <dbReference type="Proteomes" id="UP000828941"/>
    </source>
</evidence>
<evidence type="ECO:0000313" key="1">
    <source>
        <dbReference type="EMBL" id="KAI4353468.1"/>
    </source>
</evidence>
<dbReference type="Proteomes" id="UP000828941">
    <property type="component" value="Chromosome 2"/>
</dbReference>